<dbReference type="STRING" id="905079.L1JDZ9"/>
<dbReference type="SUPFAM" id="SSF51735">
    <property type="entry name" value="NAD(P)-binding Rossmann-fold domains"/>
    <property type="match status" value="1"/>
</dbReference>
<dbReference type="Pfam" id="PF02826">
    <property type="entry name" value="2-Hacid_dh_C"/>
    <property type="match status" value="1"/>
</dbReference>
<dbReference type="GeneID" id="17303021"/>
<dbReference type="OrthoDB" id="423981at2759"/>
<dbReference type="InterPro" id="IPR050223">
    <property type="entry name" value="D-isomer_2-hydroxyacid_DH"/>
</dbReference>
<organism evidence="4">
    <name type="scientific">Guillardia theta (strain CCMP2712)</name>
    <name type="common">Cryptophyte</name>
    <dbReference type="NCBI Taxonomy" id="905079"/>
    <lineage>
        <taxon>Eukaryota</taxon>
        <taxon>Cryptophyceae</taxon>
        <taxon>Pyrenomonadales</taxon>
        <taxon>Geminigeraceae</taxon>
        <taxon>Guillardia</taxon>
    </lineage>
</organism>
<dbReference type="GO" id="GO:0016618">
    <property type="term" value="F:hydroxypyruvate reductase [NAD(P)H] activity"/>
    <property type="evidence" value="ECO:0007669"/>
    <property type="project" value="TreeGrafter"/>
</dbReference>
<dbReference type="EMBL" id="JH992995">
    <property type="protein sequence ID" value="EKX46349.1"/>
    <property type="molecule type" value="Genomic_DNA"/>
</dbReference>
<evidence type="ECO:0000313" key="4">
    <source>
        <dbReference type="EMBL" id="EKX46349.1"/>
    </source>
</evidence>
<dbReference type="Proteomes" id="UP000011087">
    <property type="component" value="Unassembled WGS sequence"/>
</dbReference>
<dbReference type="RefSeq" id="XP_005833329.1">
    <property type="nucleotide sequence ID" value="XM_005833272.1"/>
</dbReference>
<reference evidence="4 6" key="1">
    <citation type="journal article" date="2012" name="Nature">
        <title>Algal genomes reveal evolutionary mosaicism and the fate of nucleomorphs.</title>
        <authorList>
            <consortium name="DOE Joint Genome Institute"/>
            <person name="Curtis B.A."/>
            <person name="Tanifuji G."/>
            <person name="Burki F."/>
            <person name="Gruber A."/>
            <person name="Irimia M."/>
            <person name="Maruyama S."/>
            <person name="Arias M.C."/>
            <person name="Ball S.G."/>
            <person name="Gile G.H."/>
            <person name="Hirakawa Y."/>
            <person name="Hopkins J.F."/>
            <person name="Kuo A."/>
            <person name="Rensing S.A."/>
            <person name="Schmutz J."/>
            <person name="Symeonidi A."/>
            <person name="Elias M."/>
            <person name="Eveleigh R.J."/>
            <person name="Herman E.K."/>
            <person name="Klute M.J."/>
            <person name="Nakayama T."/>
            <person name="Obornik M."/>
            <person name="Reyes-Prieto A."/>
            <person name="Armbrust E.V."/>
            <person name="Aves S.J."/>
            <person name="Beiko R.G."/>
            <person name="Coutinho P."/>
            <person name="Dacks J.B."/>
            <person name="Durnford D.G."/>
            <person name="Fast N.M."/>
            <person name="Green B.R."/>
            <person name="Grisdale C.J."/>
            <person name="Hempel F."/>
            <person name="Henrissat B."/>
            <person name="Hoppner M.P."/>
            <person name="Ishida K."/>
            <person name="Kim E."/>
            <person name="Koreny L."/>
            <person name="Kroth P.G."/>
            <person name="Liu Y."/>
            <person name="Malik S.B."/>
            <person name="Maier U.G."/>
            <person name="McRose D."/>
            <person name="Mock T."/>
            <person name="Neilson J.A."/>
            <person name="Onodera N.T."/>
            <person name="Poole A.M."/>
            <person name="Pritham E.J."/>
            <person name="Richards T.A."/>
            <person name="Rocap G."/>
            <person name="Roy S.W."/>
            <person name="Sarai C."/>
            <person name="Schaack S."/>
            <person name="Shirato S."/>
            <person name="Slamovits C.H."/>
            <person name="Spencer D.F."/>
            <person name="Suzuki S."/>
            <person name="Worden A.Z."/>
            <person name="Zauner S."/>
            <person name="Barry K."/>
            <person name="Bell C."/>
            <person name="Bharti A.K."/>
            <person name="Crow J.A."/>
            <person name="Grimwood J."/>
            <person name="Kramer R."/>
            <person name="Lindquist E."/>
            <person name="Lucas S."/>
            <person name="Salamov A."/>
            <person name="McFadden G.I."/>
            <person name="Lane C.E."/>
            <person name="Keeling P.J."/>
            <person name="Gray M.W."/>
            <person name="Grigoriev I.V."/>
            <person name="Archibald J.M."/>
        </authorList>
    </citation>
    <scope>NUCLEOTIDE SEQUENCE</scope>
    <source>
        <strain evidence="4 6">CCMP2712</strain>
    </source>
</reference>
<evidence type="ECO:0000313" key="5">
    <source>
        <dbReference type="EnsemblProtists" id="EKX46349"/>
    </source>
</evidence>
<dbReference type="Gene3D" id="3.40.50.720">
    <property type="entry name" value="NAD(P)-binding Rossmann-like Domain"/>
    <property type="match status" value="1"/>
</dbReference>
<evidence type="ECO:0000256" key="1">
    <source>
        <dbReference type="ARBA" id="ARBA00023002"/>
    </source>
</evidence>
<evidence type="ECO:0000256" key="2">
    <source>
        <dbReference type="ARBA" id="ARBA00023027"/>
    </source>
</evidence>
<keyword evidence="1" id="KW-0560">Oxidoreductase</keyword>
<keyword evidence="2" id="KW-0520">NAD</keyword>
<dbReference type="KEGG" id="gtt:GUITHDRAFT_152480"/>
<dbReference type="EnsemblProtists" id="EKX46349">
    <property type="protein sequence ID" value="EKX46349"/>
    <property type="gene ID" value="GUITHDRAFT_152480"/>
</dbReference>
<evidence type="ECO:0000313" key="6">
    <source>
        <dbReference type="Proteomes" id="UP000011087"/>
    </source>
</evidence>
<sequence length="276" mass="29944">MSSKLVVCNLHHNAPMTAELAVALCLAASKQIFEADRFVSCFRAMDDVQPARKLRQHDWSSRGIPCEGVPDPLPMLLLQGKVALVVGYGEVGQRVARIMSAFGMEVLATRASLSRVARDKHAVVHPPADLLSLLPRANVVFLCVPLTSGTSKMLGRKELAMLPKGSVLVNVSRGEVVDEDALFEALSQRENLFAAGIDTWYNYPATSKDTQSTPVSTRNDFSKLTNLVMSPHRGGAVGLEETESARLSAIAEALNLAADRSDVRAMPCRVDVERGY</sequence>
<gene>
    <name evidence="4" type="ORF">GUITHDRAFT_152480</name>
</gene>
<dbReference type="HOGENOM" id="CLU_019796_1_0_1"/>
<reference evidence="6" key="2">
    <citation type="submission" date="2012-11" db="EMBL/GenBank/DDBJ databases">
        <authorList>
            <person name="Kuo A."/>
            <person name="Curtis B.A."/>
            <person name="Tanifuji G."/>
            <person name="Burki F."/>
            <person name="Gruber A."/>
            <person name="Irimia M."/>
            <person name="Maruyama S."/>
            <person name="Arias M.C."/>
            <person name="Ball S.G."/>
            <person name="Gile G.H."/>
            <person name="Hirakawa Y."/>
            <person name="Hopkins J.F."/>
            <person name="Rensing S.A."/>
            <person name="Schmutz J."/>
            <person name="Symeonidi A."/>
            <person name="Elias M."/>
            <person name="Eveleigh R.J."/>
            <person name="Herman E.K."/>
            <person name="Klute M.J."/>
            <person name="Nakayama T."/>
            <person name="Obornik M."/>
            <person name="Reyes-Prieto A."/>
            <person name="Armbrust E.V."/>
            <person name="Aves S.J."/>
            <person name="Beiko R.G."/>
            <person name="Coutinho P."/>
            <person name="Dacks J.B."/>
            <person name="Durnford D.G."/>
            <person name="Fast N.M."/>
            <person name="Green B.R."/>
            <person name="Grisdale C."/>
            <person name="Hempe F."/>
            <person name="Henrissat B."/>
            <person name="Hoppner M.P."/>
            <person name="Ishida K.-I."/>
            <person name="Kim E."/>
            <person name="Koreny L."/>
            <person name="Kroth P.G."/>
            <person name="Liu Y."/>
            <person name="Malik S.-B."/>
            <person name="Maier U.G."/>
            <person name="McRose D."/>
            <person name="Mock T."/>
            <person name="Neilson J.A."/>
            <person name="Onodera N.T."/>
            <person name="Poole A.M."/>
            <person name="Pritham E.J."/>
            <person name="Richards T.A."/>
            <person name="Rocap G."/>
            <person name="Roy S.W."/>
            <person name="Sarai C."/>
            <person name="Schaack S."/>
            <person name="Shirato S."/>
            <person name="Slamovits C.H."/>
            <person name="Spencer D.F."/>
            <person name="Suzuki S."/>
            <person name="Worden A.Z."/>
            <person name="Zauner S."/>
            <person name="Barry K."/>
            <person name="Bell C."/>
            <person name="Bharti A.K."/>
            <person name="Crow J.A."/>
            <person name="Grimwood J."/>
            <person name="Kramer R."/>
            <person name="Lindquist E."/>
            <person name="Lucas S."/>
            <person name="Salamov A."/>
            <person name="McFadden G.I."/>
            <person name="Lane C.E."/>
            <person name="Keeling P.J."/>
            <person name="Gray M.W."/>
            <person name="Grigoriev I.V."/>
            <person name="Archibald J.M."/>
        </authorList>
    </citation>
    <scope>NUCLEOTIDE SEQUENCE</scope>
    <source>
        <strain evidence="6">CCMP2712</strain>
    </source>
</reference>
<evidence type="ECO:0000259" key="3">
    <source>
        <dbReference type="Pfam" id="PF02826"/>
    </source>
</evidence>
<proteinExistence type="predicted"/>
<dbReference type="PANTHER" id="PTHR10996">
    <property type="entry name" value="2-HYDROXYACID DEHYDROGENASE-RELATED"/>
    <property type="match status" value="1"/>
</dbReference>
<dbReference type="GO" id="GO:0030267">
    <property type="term" value="F:glyoxylate reductase (NADPH) activity"/>
    <property type="evidence" value="ECO:0007669"/>
    <property type="project" value="TreeGrafter"/>
</dbReference>
<dbReference type="GO" id="GO:0005829">
    <property type="term" value="C:cytosol"/>
    <property type="evidence" value="ECO:0007669"/>
    <property type="project" value="TreeGrafter"/>
</dbReference>
<dbReference type="PANTHER" id="PTHR10996:SF178">
    <property type="entry name" value="2-HYDROXYACID DEHYDROGENASE YGL185C-RELATED"/>
    <property type="match status" value="1"/>
</dbReference>
<reference evidence="5" key="3">
    <citation type="submission" date="2015-06" db="UniProtKB">
        <authorList>
            <consortium name="EnsemblProtists"/>
        </authorList>
    </citation>
    <scope>IDENTIFICATION</scope>
</reference>
<dbReference type="PaxDb" id="55529-EKX46349"/>
<accession>L1JDZ9</accession>
<dbReference type="InterPro" id="IPR036291">
    <property type="entry name" value="NAD(P)-bd_dom_sf"/>
</dbReference>
<feature type="domain" description="D-isomer specific 2-hydroxyacid dehydrogenase NAD-binding" evidence="3">
    <location>
        <begin position="51"/>
        <end position="234"/>
    </location>
</feature>
<name>L1JDZ9_GUITC</name>
<dbReference type="eggNOG" id="KOG0068">
    <property type="taxonomic scope" value="Eukaryota"/>
</dbReference>
<dbReference type="InterPro" id="IPR006140">
    <property type="entry name" value="D-isomer_DH_NAD-bd"/>
</dbReference>
<dbReference type="GO" id="GO:0051287">
    <property type="term" value="F:NAD binding"/>
    <property type="evidence" value="ECO:0007669"/>
    <property type="project" value="InterPro"/>
</dbReference>
<keyword evidence="6" id="KW-1185">Reference proteome</keyword>
<protein>
    <recommendedName>
        <fullName evidence="3">D-isomer specific 2-hydroxyacid dehydrogenase NAD-binding domain-containing protein</fullName>
    </recommendedName>
</protein>
<dbReference type="AlphaFoldDB" id="L1JDZ9"/>
<dbReference type="PROSITE" id="PS00671">
    <property type="entry name" value="D_2_HYDROXYACID_DH_3"/>
    <property type="match status" value="1"/>
</dbReference>
<dbReference type="InterPro" id="IPR029753">
    <property type="entry name" value="D-isomer_DH_CS"/>
</dbReference>
<dbReference type="OMA" id="HNIHHNA"/>